<accession>H9UMP9</accession>
<keyword evidence="1" id="KW-0472">Membrane</keyword>
<feature type="transmembrane region" description="Helical" evidence="1">
    <location>
        <begin position="214"/>
        <end position="235"/>
    </location>
</feature>
<protein>
    <submittedName>
        <fullName evidence="2">Uncharacterized protein</fullName>
    </submittedName>
</protein>
<evidence type="ECO:0000313" key="3">
    <source>
        <dbReference type="Proteomes" id="UP000007383"/>
    </source>
</evidence>
<reference evidence="3" key="1">
    <citation type="journal article" date="2013" name="Stand. Genomic Sci.">
        <title>Complete genome sequence of the halophilic bacterium Spirochaeta africana type strain (Z-7692(T)) from the alkaline Lake Magadi in the East African Rift.</title>
        <authorList>
            <person name="Liolos K."/>
            <person name="Abt B."/>
            <person name="Scheuner C."/>
            <person name="Teshima H."/>
            <person name="Held B."/>
            <person name="Lapidus A."/>
            <person name="Nolan M."/>
            <person name="Lucas S."/>
            <person name="Deshpande S."/>
            <person name="Cheng J.F."/>
            <person name="Tapia R."/>
            <person name="Goodwin L.A."/>
            <person name="Pitluck S."/>
            <person name="Pagani I."/>
            <person name="Ivanova N."/>
            <person name="Mavromatis K."/>
            <person name="Mikhailova N."/>
            <person name="Huntemann M."/>
            <person name="Pati A."/>
            <person name="Chen A."/>
            <person name="Palaniappan K."/>
            <person name="Land M."/>
            <person name="Rohde M."/>
            <person name="Tindall B.J."/>
            <person name="Detter J.C."/>
            <person name="Goker M."/>
            <person name="Bristow J."/>
            <person name="Eisen J.A."/>
            <person name="Markowitz V."/>
            <person name="Hugenholtz P."/>
            <person name="Woyke T."/>
            <person name="Klenk H.P."/>
            <person name="Kyrpides N.C."/>
        </authorList>
    </citation>
    <scope>NUCLEOTIDE SEQUENCE</scope>
    <source>
        <strain evidence="3">ATCC 700263 / DSM 8902 / Z-7692</strain>
    </source>
</reference>
<keyword evidence="3" id="KW-1185">Reference proteome</keyword>
<dbReference type="EMBL" id="CP003282">
    <property type="protein sequence ID" value="AFG38792.1"/>
    <property type="molecule type" value="Genomic_DNA"/>
</dbReference>
<evidence type="ECO:0000256" key="1">
    <source>
        <dbReference type="SAM" id="Phobius"/>
    </source>
</evidence>
<keyword evidence="1" id="KW-0812">Transmembrane</keyword>
<keyword evidence="1" id="KW-1133">Transmembrane helix</keyword>
<sequence length="314" mass="34475">MKVSLKILVRFLAAAVAAIGLLSLALFTVSVGRVGTAAVQLESGFAPHLLQALQNSILPGWIFAILFALFSALHHLKRNPLSILPAGIAAWGVLFGLLSMPVWMADDAGFQTSIRLRPVPGYLYQDTRSSFVFGSIQGVTVREVFRHDGSLPGWQRYPEGIIDPAENIVLLQGHEFPLADAHTARWSLYTVPAELTGLIADLQHYNNLLRHESWLLRVLLTGVATAVFLSLWTLVRLTRWPLLNALLMVSVVRAVLWVISAANRPVVQEFSGIVLGEVEHWLLPTVLMAVMAAVLLAWGALLAPFATWNEEVRG</sequence>
<feature type="transmembrane region" description="Helical" evidence="1">
    <location>
        <begin position="56"/>
        <end position="76"/>
    </location>
</feature>
<dbReference type="STRING" id="889378.Spiaf_2768"/>
<feature type="transmembrane region" description="Helical" evidence="1">
    <location>
        <begin position="242"/>
        <end position="261"/>
    </location>
</feature>
<feature type="transmembrane region" description="Helical" evidence="1">
    <location>
        <begin position="281"/>
        <end position="303"/>
    </location>
</feature>
<dbReference type="Proteomes" id="UP000007383">
    <property type="component" value="Chromosome"/>
</dbReference>
<evidence type="ECO:0000313" key="2">
    <source>
        <dbReference type="EMBL" id="AFG38792.1"/>
    </source>
</evidence>
<dbReference type="PATRIC" id="fig|889378.3.peg.2741"/>
<name>H9UMP9_SPIAZ</name>
<feature type="transmembrane region" description="Helical" evidence="1">
    <location>
        <begin position="83"/>
        <end position="104"/>
    </location>
</feature>
<organism evidence="2 3">
    <name type="scientific">Spirochaeta africana (strain ATCC 700263 / DSM 8902 / Z-7692)</name>
    <dbReference type="NCBI Taxonomy" id="889378"/>
    <lineage>
        <taxon>Bacteria</taxon>
        <taxon>Pseudomonadati</taxon>
        <taxon>Spirochaetota</taxon>
        <taxon>Spirochaetia</taxon>
        <taxon>Spirochaetales</taxon>
        <taxon>Spirochaetaceae</taxon>
        <taxon>Spirochaeta</taxon>
    </lineage>
</organism>
<dbReference type="KEGG" id="sfc:Spiaf_2768"/>
<dbReference type="AlphaFoldDB" id="H9UMP9"/>
<dbReference type="HOGENOM" id="CLU_885393_0_0_12"/>
<gene>
    <name evidence="2" type="ordered locus">Spiaf_2768</name>
</gene>
<dbReference type="RefSeq" id="WP_014456774.1">
    <property type="nucleotide sequence ID" value="NC_017098.1"/>
</dbReference>
<proteinExistence type="predicted"/>